<protein>
    <recommendedName>
        <fullName evidence="1">RNA-directed DNA polymerase</fullName>
        <ecNumber evidence="1">2.7.7.49</ecNumber>
    </recommendedName>
</protein>
<keyword evidence="2" id="KW-0511">Multifunctional enzyme</keyword>
<evidence type="ECO:0000256" key="2">
    <source>
        <dbReference type="ARBA" id="ARBA00023268"/>
    </source>
</evidence>
<evidence type="ECO:0000256" key="1">
    <source>
        <dbReference type="ARBA" id="ARBA00012493"/>
    </source>
</evidence>
<reference evidence="4" key="1">
    <citation type="submission" date="2024-04" db="EMBL/GenBank/DDBJ databases">
        <authorList>
            <consortium name="Molecular Ecology Group"/>
        </authorList>
    </citation>
    <scope>NUCLEOTIDE SEQUENCE</scope>
</reference>
<dbReference type="GO" id="GO:0003964">
    <property type="term" value="F:RNA-directed DNA polymerase activity"/>
    <property type="evidence" value="ECO:0007669"/>
    <property type="project" value="UniProtKB-EC"/>
</dbReference>
<dbReference type="InterPro" id="IPR050951">
    <property type="entry name" value="Retrovirus_Pol_polyprotein"/>
</dbReference>
<dbReference type="EC" id="2.7.7.49" evidence="1"/>
<organism evidence="4 5">
    <name type="scientific">Lasius platythorax</name>
    <dbReference type="NCBI Taxonomy" id="488582"/>
    <lineage>
        <taxon>Eukaryota</taxon>
        <taxon>Metazoa</taxon>
        <taxon>Ecdysozoa</taxon>
        <taxon>Arthropoda</taxon>
        <taxon>Hexapoda</taxon>
        <taxon>Insecta</taxon>
        <taxon>Pterygota</taxon>
        <taxon>Neoptera</taxon>
        <taxon>Endopterygota</taxon>
        <taxon>Hymenoptera</taxon>
        <taxon>Apocrita</taxon>
        <taxon>Aculeata</taxon>
        <taxon>Formicoidea</taxon>
        <taxon>Formicidae</taxon>
        <taxon>Formicinae</taxon>
        <taxon>Lasius</taxon>
        <taxon>Lasius</taxon>
    </lineage>
</organism>
<dbReference type="Pfam" id="PF17919">
    <property type="entry name" value="RT_RNaseH_2"/>
    <property type="match status" value="1"/>
</dbReference>
<proteinExistence type="predicted"/>
<name>A0AAV2P8Z5_9HYME</name>
<sequence>MITNLRKVFLRLRTTNLKINSQKCSLFSKEVKYLGHIVSGKCIATDPEKISAVKNWPVPQNRKQLRSFLGFCSYYRKFIRGFSLIAKPLFTLTEHQVKFEWSSSCQQAFEELKQKLIFSPILSFPKEQGQFILNTDASNHGIGAVLSQIQDGTEKVIAYFS</sequence>
<evidence type="ECO:0000259" key="3">
    <source>
        <dbReference type="Pfam" id="PF17919"/>
    </source>
</evidence>
<dbReference type="PANTHER" id="PTHR37984:SF5">
    <property type="entry name" value="PROTEIN NYNRIN-LIKE"/>
    <property type="match status" value="1"/>
</dbReference>
<dbReference type="EMBL" id="OZ034830">
    <property type="protein sequence ID" value="CAL1687615.1"/>
    <property type="molecule type" value="Genomic_DNA"/>
</dbReference>
<evidence type="ECO:0000313" key="5">
    <source>
        <dbReference type="Proteomes" id="UP001497644"/>
    </source>
</evidence>
<dbReference type="PANTHER" id="PTHR37984">
    <property type="entry name" value="PROTEIN CBG26694"/>
    <property type="match status" value="1"/>
</dbReference>
<dbReference type="SUPFAM" id="SSF56672">
    <property type="entry name" value="DNA/RNA polymerases"/>
    <property type="match status" value="1"/>
</dbReference>
<feature type="domain" description="Reverse transcriptase/retrotransposon-derived protein RNase H-like" evidence="3">
    <location>
        <begin position="101"/>
        <end position="161"/>
    </location>
</feature>
<dbReference type="InterPro" id="IPR043128">
    <property type="entry name" value="Rev_trsase/Diguanyl_cyclase"/>
</dbReference>
<dbReference type="Proteomes" id="UP001497644">
    <property type="component" value="Chromosome 7"/>
</dbReference>
<gene>
    <name evidence="4" type="ORF">LPLAT_LOCUS12791</name>
</gene>
<accession>A0AAV2P8Z5</accession>
<keyword evidence="5" id="KW-1185">Reference proteome</keyword>
<dbReference type="AlphaFoldDB" id="A0AAV2P8Z5"/>
<evidence type="ECO:0000313" key="4">
    <source>
        <dbReference type="EMBL" id="CAL1687615.1"/>
    </source>
</evidence>
<dbReference type="InterPro" id="IPR043502">
    <property type="entry name" value="DNA/RNA_pol_sf"/>
</dbReference>
<dbReference type="InterPro" id="IPR041577">
    <property type="entry name" value="RT_RNaseH_2"/>
</dbReference>
<dbReference type="FunFam" id="3.30.70.270:FF:000020">
    <property type="entry name" value="Transposon Tf2-6 polyprotein-like Protein"/>
    <property type="match status" value="1"/>
</dbReference>
<dbReference type="Gene3D" id="3.30.70.270">
    <property type="match status" value="2"/>
</dbReference>